<evidence type="ECO:0000313" key="3">
    <source>
        <dbReference type="EMBL" id="CAB4650411.1"/>
    </source>
</evidence>
<reference evidence="3" key="1">
    <citation type="submission" date="2020-05" db="EMBL/GenBank/DDBJ databases">
        <authorList>
            <person name="Chiriac C."/>
            <person name="Salcher M."/>
            <person name="Ghai R."/>
            <person name="Kavagutti S V."/>
        </authorList>
    </citation>
    <scope>NUCLEOTIDE SEQUENCE</scope>
</reference>
<sequence length="141" mass="15227">MARSGKSVTTGDAMPDRSQLIDVDPERRRYEIRKVDLWSVVRTALLFNLAGLGVIVVAGVVIWLLAAALGAISGLEDFLGSLLSAKDFKFASLQILEGFILLGLIMVAISTILVTVATSIYNLFAERLGGVALILVEEYDE</sequence>
<accession>A0A6J6KL84</accession>
<gene>
    <name evidence="3" type="ORF">UFOPK2242_00372</name>
    <name evidence="4" type="ORF">UFOPK2996_00293</name>
    <name evidence="5" type="ORF">UFOPK3317_00310</name>
    <name evidence="6" type="ORF">UFOPK3974_00070</name>
</gene>
<feature type="transmembrane region" description="Helical" evidence="1">
    <location>
        <begin position="44"/>
        <end position="75"/>
    </location>
</feature>
<name>A0A6J6KL84_9ZZZZ</name>
<evidence type="ECO:0000256" key="1">
    <source>
        <dbReference type="SAM" id="Phobius"/>
    </source>
</evidence>
<dbReference type="AlphaFoldDB" id="A0A6J6KL84"/>
<dbReference type="EMBL" id="CAEZWM010000027">
    <property type="protein sequence ID" value="CAB4650411.1"/>
    <property type="molecule type" value="Genomic_DNA"/>
</dbReference>
<feature type="domain" description="DUF3566" evidence="2">
    <location>
        <begin position="26"/>
        <end position="136"/>
    </location>
</feature>
<evidence type="ECO:0000259" key="2">
    <source>
        <dbReference type="Pfam" id="PF12089"/>
    </source>
</evidence>
<organism evidence="3">
    <name type="scientific">freshwater metagenome</name>
    <dbReference type="NCBI Taxonomy" id="449393"/>
    <lineage>
        <taxon>unclassified sequences</taxon>
        <taxon>metagenomes</taxon>
        <taxon>ecological metagenomes</taxon>
    </lineage>
</organism>
<dbReference type="Pfam" id="PF12089">
    <property type="entry name" value="DUF3566"/>
    <property type="match status" value="1"/>
</dbReference>
<evidence type="ECO:0000313" key="4">
    <source>
        <dbReference type="EMBL" id="CAB4789156.1"/>
    </source>
</evidence>
<dbReference type="EMBL" id="CAFBLK010000036">
    <property type="protein sequence ID" value="CAB4859135.1"/>
    <property type="molecule type" value="Genomic_DNA"/>
</dbReference>
<keyword evidence="1" id="KW-1133">Transmembrane helix</keyword>
<proteinExistence type="predicted"/>
<dbReference type="InterPro" id="IPR021949">
    <property type="entry name" value="DUF3566_TM"/>
</dbReference>
<dbReference type="EMBL" id="CAFAAH010000020">
    <property type="protein sequence ID" value="CAB4789156.1"/>
    <property type="molecule type" value="Genomic_DNA"/>
</dbReference>
<evidence type="ECO:0000313" key="5">
    <source>
        <dbReference type="EMBL" id="CAB4859135.1"/>
    </source>
</evidence>
<evidence type="ECO:0000313" key="6">
    <source>
        <dbReference type="EMBL" id="CAB4975834.1"/>
    </source>
</evidence>
<feature type="transmembrane region" description="Helical" evidence="1">
    <location>
        <begin position="95"/>
        <end position="124"/>
    </location>
</feature>
<keyword evidence="1" id="KW-0472">Membrane</keyword>
<keyword evidence="1" id="KW-0812">Transmembrane</keyword>
<dbReference type="EMBL" id="CAFBOR010000004">
    <property type="protein sequence ID" value="CAB4975834.1"/>
    <property type="molecule type" value="Genomic_DNA"/>
</dbReference>
<protein>
    <submittedName>
        <fullName evidence="3">Unannotated protein</fullName>
    </submittedName>
</protein>